<evidence type="ECO:0000313" key="4">
    <source>
        <dbReference type="EMBL" id="XBT82471.1"/>
    </source>
</evidence>
<accession>A0AAU7R3Y8</accession>
<feature type="region of interest" description="Disordered" evidence="1">
    <location>
        <begin position="245"/>
        <end position="335"/>
    </location>
</feature>
<feature type="transmembrane region" description="Helical" evidence="2">
    <location>
        <begin position="219"/>
        <end position="239"/>
    </location>
</feature>
<keyword evidence="2" id="KW-1133">Transmembrane helix</keyword>
<sequence length="335" mass="33177">MSVRRHAARWAMVGALLGGLIAVPASPASARDDRVGLRSANSFTAGGPPGTVAVEVRKRTDGCVQLRTAIGLRLEGLRADQVQVQVASGGRWVPVQVSGDGGAVATAAVAPVDRPLCKGKGVTVRYRVSFLAGTVGGRMELAGEASAANGEVLGRAGGSARLVGAPPTPSPSPSRKPSPTPTPSASETTAAEVTDTSPVAAAVAPATAAADDSSFGGSMIMWFGIGLVLVGAALIVLLLRRNRADRTGGGNSADLPPVPLPRSTTTYRSGAPGPAPTVYGGATPPRPAGNVYGAPAPAPVPPAPAGADATSVLPPPPPPPPAAGDATSVLPRLPD</sequence>
<gene>
    <name evidence="4" type="ORF">ABIH81_02925</name>
</gene>
<feature type="signal peptide" evidence="3">
    <location>
        <begin position="1"/>
        <end position="30"/>
    </location>
</feature>
<evidence type="ECO:0000256" key="3">
    <source>
        <dbReference type="SAM" id="SignalP"/>
    </source>
</evidence>
<feature type="compositionally biased region" description="Pro residues" evidence="1">
    <location>
        <begin position="313"/>
        <end position="322"/>
    </location>
</feature>
<keyword evidence="2" id="KW-0812">Transmembrane</keyword>
<feature type="compositionally biased region" description="Pro residues" evidence="1">
    <location>
        <begin position="166"/>
        <end position="182"/>
    </location>
</feature>
<feature type="chain" id="PRO_5043761738" evidence="3">
    <location>
        <begin position="31"/>
        <end position="335"/>
    </location>
</feature>
<keyword evidence="2" id="KW-0472">Membrane</keyword>
<name>A0AAU7R3Y8_9ACTN</name>
<evidence type="ECO:0000256" key="2">
    <source>
        <dbReference type="SAM" id="Phobius"/>
    </source>
</evidence>
<reference evidence="4" key="1">
    <citation type="submission" date="2024-06" db="EMBL/GenBank/DDBJ databases">
        <title>Micromonospora sp. strain HUAS YX12 genome sequences.</title>
        <authorList>
            <person name="Mo P."/>
        </authorList>
    </citation>
    <scope>NUCLEOTIDE SEQUENCE</scope>
    <source>
        <strain evidence="4">HUAS YX12</strain>
    </source>
</reference>
<keyword evidence="3" id="KW-0732">Signal</keyword>
<protein>
    <submittedName>
        <fullName evidence="4">Uncharacterized protein</fullName>
    </submittedName>
</protein>
<feature type="region of interest" description="Disordered" evidence="1">
    <location>
        <begin position="158"/>
        <end position="197"/>
    </location>
</feature>
<dbReference type="RefSeq" id="WP_349878898.1">
    <property type="nucleotide sequence ID" value="NZ_CP157974.1"/>
</dbReference>
<dbReference type="EMBL" id="CP157974">
    <property type="protein sequence ID" value="XBT82471.1"/>
    <property type="molecule type" value="Genomic_DNA"/>
</dbReference>
<evidence type="ECO:0000256" key="1">
    <source>
        <dbReference type="SAM" id="MobiDB-lite"/>
    </source>
</evidence>
<feature type="compositionally biased region" description="Low complexity" evidence="1">
    <location>
        <begin position="183"/>
        <end position="197"/>
    </location>
</feature>
<dbReference type="AlphaFoldDB" id="A0AAU7R3Y8"/>
<organism evidence="4">
    <name type="scientific">Micromonospora sp. HUAS YX12</name>
    <dbReference type="NCBI Taxonomy" id="3156396"/>
    <lineage>
        <taxon>Bacteria</taxon>
        <taxon>Bacillati</taxon>
        <taxon>Actinomycetota</taxon>
        <taxon>Actinomycetes</taxon>
        <taxon>Micromonosporales</taxon>
        <taxon>Micromonosporaceae</taxon>
        <taxon>Micromonospora</taxon>
    </lineage>
</organism>
<proteinExistence type="predicted"/>